<evidence type="ECO:0000313" key="1">
    <source>
        <dbReference type="EnsemblPlants" id="PAC:32965324.CDS.1"/>
    </source>
</evidence>
<gene>
    <name evidence="1" type="primary">LOC112286147</name>
</gene>
<protein>
    <submittedName>
        <fullName evidence="1">Uncharacterized protein</fullName>
    </submittedName>
</protein>
<reference evidence="1 2" key="1">
    <citation type="journal article" date="2008" name="Science">
        <title>The Physcomitrella genome reveals evolutionary insights into the conquest of land by plants.</title>
        <authorList>
            <person name="Rensing S."/>
            <person name="Lang D."/>
            <person name="Zimmer A."/>
            <person name="Terry A."/>
            <person name="Salamov A."/>
            <person name="Shapiro H."/>
            <person name="Nishiyama T."/>
            <person name="Perroud P.-F."/>
            <person name="Lindquist E."/>
            <person name="Kamisugi Y."/>
            <person name="Tanahashi T."/>
            <person name="Sakakibara K."/>
            <person name="Fujita T."/>
            <person name="Oishi K."/>
            <person name="Shin-I T."/>
            <person name="Kuroki Y."/>
            <person name="Toyoda A."/>
            <person name="Suzuki Y."/>
            <person name="Hashimoto A."/>
            <person name="Yamaguchi K."/>
            <person name="Sugano A."/>
            <person name="Kohara Y."/>
            <person name="Fujiyama A."/>
            <person name="Anterola A."/>
            <person name="Aoki S."/>
            <person name="Ashton N."/>
            <person name="Barbazuk W.B."/>
            <person name="Barker E."/>
            <person name="Bennetzen J."/>
            <person name="Bezanilla M."/>
            <person name="Blankenship R."/>
            <person name="Cho S.H."/>
            <person name="Dutcher S."/>
            <person name="Estelle M."/>
            <person name="Fawcett J.A."/>
            <person name="Gundlach H."/>
            <person name="Hanada K."/>
            <person name="Heyl A."/>
            <person name="Hicks K.A."/>
            <person name="Hugh J."/>
            <person name="Lohr M."/>
            <person name="Mayer K."/>
            <person name="Melkozernov A."/>
            <person name="Murata T."/>
            <person name="Nelson D."/>
            <person name="Pils B."/>
            <person name="Prigge M."/>
            <person name="Reiss B."/>
            <person name="Renner T."/>
            <person name="Rombauts S."/>
            <person name="Rushton P."/>
            <person name="Sanderfoot A."/>
            <person name="Schween G."/>
            <person name="Shiu S.-H."/>
            <person name="Stueber K."/>
            <person name="Theodoulou F.L."/>
            <person name="Tu H."/>
            <person name="Van de Peer Y."/>
            <person name="Verrier P.J."/>
            <person name="Waters E."/>
            <person name="Wood A."/>
            <person name="Yang L."/>
            <person name="Cove D."/>
            <person name="Cuming A."/>
            <person name="Hasebe M."/>
            <person name="Lucas S."/>
            <person name="Mishler D.B."/>
            <person name="Reski R."/>
            <person name="Grigoriev I."/>
            <person name="Quatrano R.S."/>
            <person name="Boore J.L."/>
        </authorList>
    </citation>
    <scope>NUCLEOTIDE SEQUENCE [LARGE SCALE GENOMIC DNA]</scope>
    <source>
        <strain evidence="1 2">cv. Gransden 2004</strain>
    </source>
</reference>
<proteinExistence type="predicted"/>
<evidence type="ECO:0000313" key="2">
    <source>
        <dbReference type="Proteomes" id="UP000006727"/>
    </source>
</evidence>
<organism evidence="1 2">
    <name type="scientific">Physcomitrium patens</name>
    <name type="common">Spreading-leaved earth moss</name>
    <name type="synonym">Physcomitrella patens</name>
    <dbReference type="NCBI Taxonomy" id="3218"/>
    <lineage>
        <taxon>Eukaryota</taxon>
        <taxon>Viridiplantae</taxon>
        <taxon>Streptophyta</taxon>
        <taxon>Embryophyta</taxon>
        <taxon>Bryophyta</taxon>
        <taxon>Bryophytina</taxon>
        <taxon>Bryopsida</taxon>
        <taxon>Funariidae</taxon>
        <taxon>Funariales</taxon>
        <taxon>Funariaceae</taxon>
        <taxon>Physcomitrium</taxon>
    </lineage>
</organism>
<dbReference type="AlphaFoldDB" id="A0A7I3ZQX3"/>
<accession>A0A7I3ZQX3</accession>
<dbReference type="Proteomes" id="UP000006727">
    <property type="component" value="Chromosome 8"/>
</dbReference>
<sequence length="91" mass="9914">MPLGKLLRRTRSEEEGGNEVLVPDALPGLVLLLGPRRKGGSVCSNSAFLHSIAATAAACHHCRPFFGSHFYPVRTIVDSVVLEFVRLVLRC</sequence>
<name>A0A7I3ZQX3_PHYPA</name>
<keyword evidence="2" id="KW-1185">Reference proteome</keyword>
<dbReference type="Gramene" id="Pp3c8_6950V3.2">
    <property type="protein sequence ID" value="PAC:32965324.CDS.1"/>
    <property type="gene ID" value="Pp3c8_6950"/>
</dbReference>
<reference evidence="1" key="3">
    <citation type="submission" date="2020-12" db="UniProtKB">
        <authorList>
            <consortium name="EnsemblPlants"/>
        </authorList>
    </citation>
    <scope>IDENTIFICATION</scope>
</reference>
<dbReference type="EnsemblPlants" id="Pp3c8_6950V3.2">
    <property type="protein sequence ID" value="PAC:32965324.CDS.1"/>
    <property type="gene ID" value="Pp3c8_6950"/>
</dbReference>
<reference evidence="1 2" key="2">
    <citation type="journal article" date="2018" name="Plant J.">
        <title>The Physcomitrella patens chromosome-scale assembly reveals moss genome structure and evolution.</title>
        <authorList>
            <person name="Lang D."/>
            <person name="Ullrich K.K."/>
            <person name="Murat F."/>
            <person name="Fuchs J."/>
            <person name="Jenkins J."/>
            <person name="Haas F.B."/>
            <person name="Piednoel M."/>
            <person name="Gundlach H."/>
            <person name="Van Bel M."/>
            <person name="Meyberg R."/>
            <person name="Vives C."/>
            <person name="Morata J."/>
            <person name="Symeonidi A."/>
            <person name="Hiss M."/>
            <person name="Muchero W."/>
            <person name="Kamisugi Y."/>
            <person name="Saleh O."/>
            <person name="Blanc G."/>
            <person name="Decker E.L."/>
            <person name="van Gessel N."/>
            <person name="Grimwood J."/>
            <person name="Hayes R.D."/>
            <person name="Graham S.W."/>
            <person name="Gunter L.E."/>
            <person name="McDaniel S.F."/>
            <person name="Hoernstein S.N.W."/>
            <person name="Larsson A."/>
            <person name="Li F.W."/>
            <person name="Perroud P.F."/>
            <person name="Phillips J."/>
            <person name="Ranjan P."/>
            <person name="Rokshar D.S."/>
            <person name="Rothfels C.J."/>
            <person name="Schneider L."/>
            <person name="Shu S."/>
            <person name="Stevenson D.W."/>
            <person name="Thummler F."/>
            <person name="Tillich M."/>
            <person name="Villarreal Aguilar J.C."/>
            <person name="Widiez T."/>
            <person name="Wong G.K."/>
            <person name="Wymore A."/>
            <person name="Zhang Y."/>
            <person name="Zimmer A.D."/>
            <person name="Quatrano R.S."/>
            <person name="Mayer K.F.X."/>
            <person name="Goodstein D."/>
            <person name="Casacuberta J.M."/>
            <person name="Vandepoele K."/>
            <person name="Reski R."/>
            <person name="Cuming A.C."/>
            <person name="Tuskan G.A."/>
            <person name="Maumus F."/>
            <person name="Salse J."/>
            <person name="Schmutz J."/>
            <person name="Rensing S.A."/>
        </authorList>
    </citation>
    <scope>NUCLEOTIDE SEQUENCE [LARGE SCALE GENOMIC DNA]</scope>
    <source>
        <strain evidence="1 2">cv. Gransden 2004</strain>
    </source>
</reference>
<dbReference type="EMBL" id="ABEU02000008">
    <property type="status" value="NOT_ANNOTATED_CDS"/>
    <property type="molecule type" value="Genomic_DNA"/>
</dbReference>